<keyword evidence="4 10" id="KW-0227">DNA damage</keyword>
<dbReference type="PANTHER" id="PTHR23389:SF9">
    <property type="entry name" value="DNA LIGASE"/>
    <property type="match status" value="1"/>
</dbReference>
<dbReference type="HAMAP" id="MF_01588">
    <property type="entry name" value="DNA_ligase_A"/>
    <property type="match status" value="1"/>
</dbReference>
<keyword evidence="13" id="KW-1185">Reference proteome</keyword>
<dbReference type="Gene3D" id="3.30.470.30">
    <property type="entry name" value="DNA ligase/mRNA capping enzyme"/>
    <property type="match status" value="1"/>
</dbReference>
<dbReference type="Pfam" id="PF00533">
    <property type="entry name" value="BRCT"/>
    <property type="match status" value="1"/>
</dbReference>
<feature type="binding site" evidence="10">
    <location>
        <begin position="39"/>
        <end position="43"/>
    </location>
    <ligand>
        <name>NAD(+)</name>
        <dbReference type="ChEBI" id="CHEBI:57540"/>
    </ligand>
</feature>
<comment type="caution">
    <text evidence="12">The sequence shown here is derived from an EMBL/GenBank/DDBJ whole genome shotgun (WGS) entry which is preliminary data.</text>
</comment>
<dbReference type="PANTHER" id="PTHR23389">
    <property type="entry name" value="CHROMOSOME TRANSMISSION FIDELITY FACTOR 18"/>
    <property type="match status" value="1"/>
</dbReference>
<evidence type="ECO:0000256" key="3">
    <source>
        <dbReference type="ARBA" id="ARBA00022723"/>
    </source>
</evidence>
<evidence type="ECO:0000256" key="7">
    <source>
        <dbReference type="ARBA" id="ARBA00023027"/>
    </source>
</evidence>
<dbReference type="PROSITE" id="PS01055">
    <property type="entry name" value="DNA_LIGASE_N1"/>
    <property type="match status" value="1"/>
</dbReference>
<evidence type="ECO:0000259" key="11">
    <source>
        <dbReference type="PROSITE" id="PS50172"/>
    </source>
</evidence>
<feature type="binding site" evidence="10">
    <location>
        <begin position="88"/>
        <end position="89"/>
    </location>
    <ligand>
        <name>NAD(+)</name>
        <dbReference type="ChEBI" id="CHEBI:57540"/>
    </ligand>
</feature>
<organism evidence="12 13">
    <name type="scientific">Kutzneria viridogrisea</name>
    <dbReference type="NCBI Taxonomy" id="47990"/>
    <lineage>
        <taxon>Bacteria</taxon>
        <taxon>Bacillati</taxon>
        <taxon>Actinomycetota</taxon>
        <taxon>Actinomycetes</taxon>
        <taxon>Pseudonocardiales</taxon>
        <taxon>Pseudonocardiaceae</taxon>
        <taxon>Kutzneria</taxon>
    </lineage>
</organism>
<feature type="domain" description="BRCT" evidence="11">
    <location>
        <begin position="610"/>
        <end position="680"/>
    </location>
</feature>
<dbReference type="SUPFAM" id="SSF47781">
    <property type="entry name" value="RuvA domain 2-like"/>
    <property type="match status" value="1"/>
</dbReference>
<keyword evidence="10" id="KW-0464">Manganese</keyword>
<feature type="active site" description="N6-AMP-lysine intermediate" evidence="10">
    <location>
        <position position="120"/>
    </location>
</feature>
<feature type="binding site" evidence="10">
    <location>
        <position position="141"/>
    </location>
    <ligand>
        <name>NAD(+)</name>
        <dbReference type="ChEBI" id="CHEBI:57540"/>
    </ligand>
</feature>
<keyword evidence="5 10" id="KW-0862">Zinc</keyword>
<dbReference type="Pfam" id="PF03119">
    <property type="entry name" value="DNA_ligase_ZBD"/>
    <property type="match status" value="1"/>
</dbReference>
<dbReference type="InterPro" id="IPR001679">
    <property type="entry name" value="DNA_ligase"/>
</dbReference>
<name>A0ABR6BGQ9_9PSEU</name>
<dbReference type="InterPro" id="IPR013840">
    <property type="entry name" value="DNAligase_N"/>
</dbReference>
<evidence type="ECO:0000313" key="12">
    <source>
        <dbReference type="EMBL" id="MBA8926072.1"/>
    </source>
</evidence>
<dbReference type="SMART" id="SM00532">
    <property type="entry name" value="LIGANc"/>
    <property type="match status" value="1"/>
</dbReference>
<evidence type="ECO:0000256" key="9">
    <source>
        <dbReference type="ARBA" id="ARBA00034005"/>
    </source>
</evidence>
<evidence type="ECO:0000256" key="6">
    <source>
        <dbReference type="ARBA" id="ARBA00022842"/>
    </source>
</evidence>
<feature type="binding site" evidence="10">
    <location>
        <position position="440"/>
    </location>
    <ligand>
        <name>Zn(2+)</name>
        <dbReference type="ChEBI" id="CHEBI:29105"/>
    </ligand>
</feature>
<feature type="binding site" evidence="10">
    <location>
        <position position="297"/>
    </location>
    <ligand>
        <name>NAD(+)</name>
        <dbReference type="ChEBI" id="CHEBI:57540"/>
    </ligand>
</feature>
<dbReference type="InterPro" id="IPR004149">
    <property type="entry name" value="Znf_DNAligase_C4"/>
</dbReference>
<dbReference type="SUPFAM" id="SSF52113">
    <property type="entry name" value="BRCT domain"/>
    <property type="match status" value="1"/>
</dbReference>
<dbReference type="PROSITE" id="PS50172">
    <property type="entry name" value="BRCT"/>
    <property type="match status" value="1"/>
</dbReference>
<evidence type="ECO:0000256" key="2">
    <source>
        <dbReference type="ARBA" id="ARBA00022705"/>
    </source>
</evidence>
<evidence type="ECO:0000313" key="13">
    <source>
        <dbReference type="Proteomes" id="UP000517916"/>
    </source>
</evidence>
<keyword evidence="1 10" id="KW-0436">Ligase</keyword>
<feature type="binding site" evidence="10">
    <location>
        <position position="418"/>
    </location>
    <ligand>
        <name>Zn(2+)</name>
        <dbReference type="ChEBI" id="CHEBI:29105"/>
    </ligand>
</feature>
<dbReference type="Gene3D" id="2.40.50.140">
    <property type="entry name" value="Nucleic acid-binding proteins"/>
    <property type="match status" value="1"/>
</dbReference>
<dbReference type="SUPFAM" id="SSF56091">
    <property type="entry name" value="DNA ligase/mRNA capping enzyme, catalytic domain"/>
    <property type="match status" value="1"/>
</dbReference>
<dbReference type="Gene3D" id="6.20.10.30">
    <property type="match status" value="1"/>
</dbReference>
<keyword evidence="3 10" id="KW-0479">Metal-binding</keyword>
<reference evidence="12 13" key="1">
    <citation type="submission" date="2020-08" db="EMBL/GenBank/DDBJ databases">
        <title>Genomic Encyclopedia of Archaeal and Bacterial Type Strains, Phase II (KMG-II): from individual species to whole genera.</title>
        <authorList>
            <person name="Goeker M."/>
        </authorList>
    </citation>
    <scope>NUCLEOTIDE SEQUENCE [LARGE SCALE GENOMIC DNA]</scope>
    <source>
        <strain evidence="12 13">DSM 43850</strain>
    </source>
</reference>
<comment type="catalytic activity">
    <reaction evidence="9 10">
        <text>NAD(+) + (deoxyribonucleotide)n-3'-hydroxyl + 5'-phospho-(deoxyribonucleotide)m = (deoxyribonucleotide)n+m + AMP + beta-nicotinamide D-nucleotide.</text>
        <dbReference type="EC" id="6.5.1.2"/>
    </reaction>
</comment>
<dbReference type="Pfam" id="PF01653">
    <property type="entry name" value="DNA_ligase_aden"/>
    <property type="match status" value="1"/>
</dbReference>
<dbReference type="InterPro" id="IPR012340">
    <property type="entry name" value="NA-bd_OB-fold"/>
</dbReference>
<dbReference type="Gene3D" id="1.10.150.20">
    <property type="entry name" value="5' to 3' exonuclease, C-terminal subdomain"/>
    <property type="match status" value="2"/>
</dbReference>
<keyword evidence="6 10" id="KW-0460">Magnesium</keyword>
<gene>
    <name evidence="10" type="primary">ligA</name>
    <name evidence="12" type="ORF">BC739_003271</name>
</gene>
<dbReference type="NCBIfam" id="NF005932">
    <property type="entry name" value="PRK07956.1"/>
    <property type="match status" value="1"/>
</dbReference>
<dbReference type="EC" id="6.5.1.2" evidence="10"/>
<dbReference type="PIRSF" id="PIRSF001604">
    <property type="entry name" value="LigA"/>
    <property type="match status" value="1"/>
</dbReference>
<feature type="binding site" evidence="10">
    <location>
        <position position="181"/>
    </location>
    <ligand>
        <name>NAD(+)</name>
        <dbReference type="ChEBI" id="CHEBI:57540"/>
    </ligand>
</feature>
<dbReference type="InterPro" id="IPR041663">
    <property type="entry name" value="DisA/LigA_HHH"/>
</dbReference>
<evidence type="ECO:0000256" key="10">
    <source>
        <dbReference type="HAMAP-Rule" id="MF_01588"/>
    </source>
</evidence>
<dbReference type="SUPFAM" id="SSF50249">
    <property type="entry name" value="Nucleic acid-binding proteins"/>
    <property type="match status" value="1"/>
</dbReference>
<accession>A0ABR6BGQ9</accession>
<sequence length="707" mass="78171">MTSNEDVPNEVRERHGTLAEEIRGHQFRYYVLDSPTITDGEFDVLLRELQEMEERYPELVTPESPTQQVGGTFSTEFTAHDHLERLLSLDNAFDPDEFRAWAERVDKEIGDQGHFLCELKIDGLALNLLYTDGKLTRALTRGDGRTGEDVTLNVRTLRDIPERLTGTEEFPVPALVEVRGEVFFRVEDFAELNAGLVEAGKPPFANPRNSAAGSLRQKDPKVTASRPLRFISHGLGKREGFEPQRQSEAYRALAAWGLPVSAHTKLLSTVDEVLAHIEYWGEHRHDAEHEIDGIVVKVDEVPLQRRLGSTSRAPRWAIAYKYPPEEATTTLLDIQVGVGRTGRVTPFAVTEPVKVAGSTVARATLHNAFEVKRKGVLIGDRIVLRKAGDVIPEVLGPVVEARTGQEREFVMPVDCPECGTELRYEKEGDADIRCPNTQSCPAQLRERLFHLASRNGLDIEVLGYEAATALLESHALVDEGDVFDLDEDKLLGTELFRAQDKKSERGYKLSANGAKLLANLDTAKQRPLWRVIVALSIRHVGPTAAQALAREFESLDRVFEASEEELAAAEGVGPTIAAAVREWFEWEWRREIVEKWRAAGVRMAEERDDSTPRTLEGLSIVVTGTLPSLSRDEAKEAIMVRGGKAVGSVSKKTSFVVVGDAPGSKYDKAVQLKVPVLDEDGFRVLLEQGPEAAAEVATVGEEAAADA</sequence>
<protein>
    <recommendedName>
        <fullName evidence="10">DNA ligase</fullName>
        <ecNumber evidence="10">6.5.1.2</ecNumber>
    </recommendedName>
    <alternativeName>
        <fullName evidence="10">Polydeoxyribonucleotide synthase [NAD(+)]</fullName>
    </alternativeName>
</protein>
<dbReference type="InterPro" id="IPR036420">
    <property type="entry name" value="BRCT_dom_sf"/>
</dbReference>
<evidence type="ECO:0000256" key="5">
    <source>
        <dbReference type="ARBA" id="ARBA00022833"/>
    </source>
</evidence>
<dbReference type="EMBL" id="JACJID010000002">
    <property type="protein sequence ID" value="MBA8926072.1"/>
    <property type="molecule type" value="Genomic_DNA"/>
</dbReference>
<keyword evidence="7 10" id="KW-0520">NAD</keyword>
<comment type="cofactor">
    <cofactor evidence="10">
        <name>Mg(2+)</name>
        <dbReference type="ChEBI" id="CHEBI:18420"/>
    </cofactor>
    <cofactor evidence="10">
        <name>Mn(2+)</name>
        <dbReference type="ChEBI" id="CHEBI:29035"/>
    </cofactor>
</comment>
<keyword evidence="2 10" id="KW-0235">DNA replication</keyword>
<dbReference type="NCBIfam" id="TIGR00575">
    <property type="entry name" value="dnlj"/>
    <property type="match status" value="1"/>
</dbReference>
<dbReference type="InterPro" id="IPR001357">
    <property type="entry name" value="BRCT_dom"/>
</dbReference>
<evidence type="ECO:0000256" key="8">
    <source>
        <dbReference type="ARBA" id="ARBA00023204"/>
    </source>
</evidence>
<evidence type="ECO:0000256" key="1">
    <source>
        <dbReference type="ARBA" id="ARBA00022598"/>
    </source>
</evidence>
<feature type="binding site" evidence="10">
    <location>
        <position position="415"/>
    </location>
    <ligand>
        <name>Zn(2+)</name>
        <dbReference type="ChEBI" id="CHEBI:29105"/>
    </ligand>
</feature>
<dbReference type="Gene3D" id="3.40.50.10190">
    <property type="entry name" value="BRCT domain"/>
    <property type="match status" value="1"/>
</dbReference>
<comment type="similarity">
    <text evidence="10">Belongs to the NAD-dependent DNA ligase family. LigA subfamily.</text>
</comment>
<dbReference type="RefSeq" id="WP_025360632.1">
    <property type="nucleotide sequence ID" value="NZ_BAAABQ010000009.1"/>
</dbReference>
<dbReference type="InterPro" id="IPR013839">
    <property type="entry name" value="DNAligase_adenylation"/>
</dbReference>
<dbReference type="Proteomes" id="UP000517916">
    <property type="component" value="Unassembled WGS sequence"/>
</dbReference>
<dbReference type="SMART" id="SM00292">
    <property type="entry name" value="BRCT"/>
    <property type="match status" value="1"/>
</dbReference>
<dbReference type="InterPro" id="IPR018239">
    <property type="entry name" value="DNA_ligase_AS"/>
</dbReference>
<dbReference type="InterPro" id="IPR010994">
    <property type="entry name" value="RuvA_2-like"/>
</dbReference>
<dbReference type="Gene3D" id="1.10.287.610">
    <property type="entry name" value="Helix hairpin bin"/>
    <property type="match status" value="1"/>
</dbReference>
<feature type="binding site" evidence="10">
    <location>
        <position position="118"/>
    </location>
    <ligand>
        <name>NAD(+)</name>
        <dbReference type="ChEBI" id="CHEBI:57540"/>
    </ligand>
</feature>
<dbReference type="CDD" id="cd00114">
    <property type="entry name" value="LIGANc"/>
    <property type="match status" value="1"/>
</dbReference>
<evidence type="ECO:0000256" key="4">
    <source>
        <dbReference type="ARBA" id="ARBA00022763"/>
    </source>
</evidence>
<keyword evidence="8 10" id="KW-0234">DNA repair</keyword>
<dbReference type="InterPro" id="IPR004150">
    <property type="entry name" value="NAD_DNA_ligase_OB"/>
</dbReference>
<feature type="binding site" evidence="10">
    <location>
        <position position="434"/>
    </location>
    <ligand>
        <name>Zn(2+)</name>
        <dbReference type="ChEBI" id="CHEBI:29105"/>
    </ligand>
</feature>
<comment type="function">
    <text evidence="10">DNA ligase that catalyzes the formation of phosphodiester linkages between 5'-phosphoryl and 3'-hydroxyl groups in double-stranded DNA using NAD as a coenzyme and as the energy source for the reaction. It is essential for DNA replication and repair of damaged DNA.</text>
</comment>
<feature type="binding site" evidence="10">
    <location>
        <position position="321"/>
    </location>
    <ligand>
        <name>NAD(+)</name>
        <dbReference type="ChEBI" id="CHEBI:57540"/>
    </ligand>
</feature>
<proteinExistence type="inferred from homology"/>
<dbReference type="Pfam" id="PF03120">
    <property type="entry name" value="OB_DNA_ligase"/>
    <property type="match status" value="1"/>
</dbReference>
<dbReference type="Pfam" id="PF12826">
    <property type="entry name" value="HHH_2"/>
    <property type="match status" value="1"/>
</dbReference>
<dbReference type="GO" id="GO:0003911">
    <property type="term" value="F:DNA ligase (NAD+) activity"/>
    <property type="evidence" value="ECO:0007669"/>
    <property type="project" value="UniProtKB-EC"/>
</dbReference>